<dbReference type="GO" id="GO:0008926">
    <property type="term" value="F:mannitol-1-phosphate 5-dehydrogenase activity"/>
    <property type="evidence" value="ECO:0007669"/>
    <property type="project" value="UniProtKB-EC"/>
</dbReference>
<dbReference type="AlphaFoldDB" id="A0A377E211"/>
<reference evidence="1 2" key="1">
    <citation type="submission" date="2018-06" db="EMBL/GenBank/DDBJ databases">
        <authorList>
            <consortium name="Pathogen Informatics"/>
            <person name="Doyle S."/>
        </authorList>
    </citation>
    <scope>NUCLEOTIDE SEQUENCE [LARGE SCALE GENOMIC DNA]</scope>
    <source>
        <strain evidence="1 2">NCTC8500</strain>
    </source>
</reference>
<dbReference type="Proteomes" id="UP000254429">
    <property type="component" value="Unassembled WGS sequence"/>
</dbReference>
<protein>
    <submittedName>
        <fullName evidence="1">Mannitol-1-phosphate 5-dehydrogenase</fullName>
        <ecNumber evidence="1">1.1.1.17</ecNumber>
    </submittedName>
</protein>
<organism evidence="1 2">
    <name type="scientific">Escherichia coli</name>
    <dbReference type="NCBI Taxonomy" id="562"/>
    <lineage>
        <taxon>Bacteria</taxon>
        <taxon>Pseudomonadati</taxon>
        <taxon>Pseudomonadota</taxon>
        <taxon>Gammaproteobacteria</taxon>
        <taxon>Enterobacterales</taxon>
        <taxon>Enterobacteriaceae</taxon>
        <taxon>Escherichia</taxon>
    </lineage>
</organism>
<keyword evidence="1" id="KW-0560">Oxidoreductase</keyword>
<evidence type="ECO:0000313" key="1">
    <source>
        <dbReference type="EMBL" id="STM41902.1"/>
    </source>
</evidence>
<sequence>MIRRLRKLAALIADKGPQAALAQISGLDANSEVVSEAVTAYKAMQ</sequence>
<accession>A0A377E211</accession>
<name>A0A377E211_ECOLX</name>
<evidence type="ECO:0000313" key="2">
    <source>
        <dbReference type="Proteomes" id="UP000254429"/>
    </source>
</evidence>
<dbReference type="EC" id="1.1.1.17" evidence="1"/>
<gene>
    <name evidence="1" type="primary">mtlD_1</name>
    <name evidence="1" type="ORF">NCTC8500_05840</name>
</gene>
<dbReference type="EMBL" id="UGFG01000001">
    <property type="protein sequence ID" value="STM41902.1"/>
    <property type="molecule type" value="Genomic_DNA"/>
</dbReference>
<proteinExistence type="predicted"/>